<dbReference type="PANTHER" id="PTHR14773">
    <property type="entry name" value="WD REPEAT-CONTAINING PROTEIN 76"/>
    <property type="match status" value="1"/>
</dbReference>
<evidence type="ECO:0000256" key="6">
    <source>
        <dbReference type="PROSITE-ProRule" id="PRU00221"/>
    </source>
</evidence>
<evidence type="ECO:0000256" key="7">
    <source>
        <dbReference type="SAM" id="MobiDB-lite"/>
    </source>
</evidence>
<dbReference type="SUPFAM" id="SSF50978">
    <property type="entry name" value="WD40 repeat-like"/>
    <property type="match status" value="1"/>
</dbReference>
<evidence type="ECO:0000256" key="3">
    <source>
        <dbReference type="ARBA" id="ARBA00022737"/>
    </source>
</evidence>
<dbReference type="GO" id="GO:0006974">
    <property type="term" value="P:DNA damage response"/>
    <property type="evidence" value="ECO:0007669"/>
    <property type="project" value="UniProtKB-KW"/>
</dbReference>
<dbReference type="SMR" id="A0A8I6Z622"/>
<sequence>MAEDGLNDYERLRQDNIRRNEAKLVHLRRKADELSAAIQLAKPKRAYQVRPRPAPSGPVRSSLRSRGISPTNLPPDLKSTRLSPSLASSILGGAPPPPPEEEEAKIRDFDAGRDMVLKPAHVRKVVPWSVTSLRVLPLVDRTVVAVGDRLGNVAFWDVDGVSEDADGAADGVVFRYWPHKGHVLAIVAHQAAPHKVYSSSRKGEICLLDFEEENFSIVHLWEWSVYSLCQAQDSVRCLYFGDGNGGLTLSDDRVGKVLTTWDAHDDRINSIDFHPEKTHILATSSSDGTACIWDVRNMKMKDPDSLKVFKLDKSAQAAYFSPNGRLLAVTSSKHCGTVQVFSVDDFEKLHAVEYNNQTGSWPYKFKVIWGWNSTDLYVGNMSKGIDIIKVDVNDSGLSALKLSNACLRREPLTSVPYQLSPHPYKVGHLACSISNCNKVFLWTRA</sequence>
<dbReference type="PROSITE" id="PS00678">
    <property type="entry name" value="WD_REPEATS_1"/>
    <property type="match status" value="1"/>
</dbReference>
<dbReference type="InterPro" id="IPR001680">
    <property type="entry name" value="WD40_rpt"/>
</dbReference>
<keyword evidence="4" id="KW-0227">DNA damage</keyword>
<accession>A0A8I6Z622</accession>
<dbReference type="GO" id="GO:0005634">
    <property type="term" value="C:nucleus"/>
    <property type="evidence" value="ECO:0000318"/>
    <property type="project" value="GO_Central"/>
</dbReference>
<dbReference type="OrthoDB" id="766928at2759"/>
<dbReference type="EnsemblPlants" id="HORVU.MOREX.r3.7HG0640440.1">
    <property type="protein sequence ID" value="HORVU.MOREX.r3.7HG0640440.1"/>
    <property type="gene ID" value="HORVU.MOREX.r3.7HG0640440"/>
</dbReference>
<feature type="compositionally biased region" description="Polar residues" evidence="7">
    <location>
        <begin position="62"/>
        <end position="71"/>
    </location>
</feature>
<dbReference type="PANTHER" id="PTHR14773:SF1">
    <property type="entry name" value="ANAPHASE-PROMOTING COMPLEX SUBUNIT 4 WD40 DOMAIN-CONTAINING PROTEIN"/>
    <property type="match status" value="1"/>
</dbReference>
<protein>
    <submittedName>
        <fullName evidence="8">Uncharacterized protein</fullName>
    </submittedName>
</protein>
<proteinExistence type="inferred from homology"/>
<evidence type="ECO:0000313" key="8">
    <source>
        <dbReference type="EnsemblPlants" id="HORVU.MOREX.r3.7HG0640440.1"/>
    </source>
</evidence>
<dbReference type="Gene3D" id="2.130.10.10">
    <property type="entry name" value="YVTN repeat-like/Quinoprotein amine dehydrogenase"/>
    <property type="match status" value="1"/>
</dbReference>
<evidence type="ECO:0000256" key="4">
    <source>
        <dbReference type="ARBA" id="ARBA00022763"/>
    </source>
</evidence>
<evidence type="ECO:0000256" key="2">
    <source>
        <dbReference type="ARBA" id="ARBA00022574"/>
    </source>
</evidence>
<dbReference type="InterPro" id="IPR050853">
    <property type="entry name" value="WD_repeat_DNA-damage-binding"/>
</dbReference>
<name>A0A8I6Z622_HORVV</name>
<dbReference type="PROSITE" id="PS50294">
    <property type="entry name" value="WD_REPEATS_REGION"/>
    <property type="match status" value="1"/>
</dbReference>
<dbReference type="Gramene" id="HORVU.MOREX.r3.7HG0640440.1">
    <property type="protein sequence ID" value="HORVU.MOREX.r3.7HG0640440.1"/>
    <property type="gene ID" value="HORVU.MOREX.r3.7HG0640440"/>
</dbReference>
<dbReference type="RefSeq" id="XP_044960071.1">
    <property type="nucleotide sequence ID" value="XM_045104136.1"/>
</dbReference>
<dbReference type="SMART" id="SM00320">
    <property type="entry name" value="WD40"/>
    <property type="match status" value="4"/>
</dbReference>
<dbReference type="Pfam" id="PF00400">
    <property type="entry name" value="WD40"/>
    <property type="match status" value="1"/>
</dbReference>
<dbReference type="Proteomes" id="UP000011116">
    <property type="component" value="Chromosome 7H"/>
</dbReference>
<dbReference type="InterPro" id="IPR015943">
    <property type="entry name" value="WD40/YVTN_repeat-like_dom_sf"/>
</dbReference>
<dbReference type="AlphaFoldDB" id="A0A8I6Z622"/>
<dbReference type="GO" id="GO:0003677">
    <property type="term" value="F:DNA binding"/>
    <property type="evidence" value="ECO:0000318"/>
    <property type="project" value="GO_Central"/>
</dbReference>
<organism evidence="8 9">
    <name type="scientific">Hordeum vulgare subsp. vulgare</name>
    <name type="common">Domesticated barley</name>
    <dbReference type="NCBI Taxonomy" id="112509"/>
    <lineage>
        <taxon>Eukaryota</taxon>
        <taxon>Viridiplantae</taxon>
        <taxon>Streptophyta</taxon>
        <taxon>Embryophyta</taxon>
        <taxon>Tracheophyta</taxon>
        <taxon>Spermatophyta</taxon>
        <taxon>Magnoliopsida</taxon>
        <taxon>Liliopsida</taxon>
        <taxon>Poales</taxon>
        <taxon>Poaceae</taxon>
        <taxon>BOP clade</taxon>
        <taxon>Pooideae</taxon>
        <taxon>Triticodae</taxon>
        <taxon>Triticeae</taxon>
        <taxon>Hordeinae</taxon>
        <taxon>Hordeum</taxon>
    </lineage>
</organism>
<keyword evidence="9" id="KW-1185">Reference proteome</keyword>
<evidence type="ECO:0000256" key="5">
    <source>
        <dbReference type="ARBA" id="ARBA00023125"/>
    </source>
</evidence>
<comment type="similarity">
    <text evidence="1">Belongs to the WD repeat DDB2/WDR76 family.</text>
</comment>
<reference evidence="9" key="1">
    <citation type="journal article" date="2012" name="Nature">
        <title>A physical, genetic and functional sequence assembly of the barley genome.</title>
        <authorList>
            <consortium name="The International Barley Genome Sequencing Consortium"/>
            <person name="Mayer K.F."/>
            <person name="Waugh R."/>
            <person name="Brown J.W."/>
            <person name="Schulman A."/>
            <person name="Langridge P."/>
            <person name="Platzer M."/>
            <person name="Fincher G.B."/>
            <person name="Muehlbauer G.J."/>
            <person name="Sato K."/>
            <person name="Close T.J."/>
            <person name="Wise R.P."/>
            <person name="Stein N."/>
        </authorList>
    </citation>
    <scope>NUCLEOTIDE SEQUENCE [LARGE SCALE GENOMIC DNA]</scope>
    <source>
        <strain evidence="9">cv. Morex</strain>
    </source>
</reference>
<dbReference type="Gramene" id="HORVU.MOREX.r2.7HG0532140.1">
    <property type="protein sequence ID" value="HORVU.MOREX.r2.7HG0532140.1"/>
    <property type="gene ID" value="HORVU.MOREX.r2.7HG0532140"/>
</dbReference>
<keyword evidence="5" id="KW-0238">DNA-binding</keyword>
<dbReference type="InterPro" id="IPR019775">
    <property type="entry name" value="WD40_repeat_CS"/>
</dbReference>
<evidence type="ECO:0000313" key="9">
    <source>
        <dbReference type="Proteomes" id="UP000011116"/>
    </source>
</evidence>
<reference evidence="8" key="2">
    <citation type="submission" date="2020-10" db="EMBL/GenBank/DDBJ databases">
        <authorList>
            <person name="Scholz U."/>
            <person name="Mascher M."/>
            <person name="Fiebig A."/>
        </authorList>
    </citation>
    <scope>NUCLEOTIDE SEQUENCE [LARGE SCALE GENOMIC DNA]</scope>
    <source>
        <strain evidence="8">cv. Morex</strain>
    </source>
</reference>
<evidence type="ECO:0000256" key="1">
    <source>
        <dbReference type="ARBA" id="ARBA00005434"/>
    </source>
</evidence>
<feature type="region of interest" description="Disordered" evidence="7">
    <location>
        <begin position="43"/>
        <end position="81"/>
    </location>
</feature>
<reference evidence="8" key="3">
    <citation type="submission" date="2022-01" db="UniProtKB">
        <authorList>
            <consortium name="EnsemblPlants"/>
        </authorList>
    </citation>
    <scope>IDENTIFICATION</scope>
    <source>
        <strain evidence="8">subsp. vulgare</strain>
    </source>
</reference>
<keyword evidence="2 6" id="KW-0853">WD repeat</keyword>
<dbReference type="GeneID" id="123411195"/>
<dbReference type="InterPro" id="IPR036322">
    <property type="entry name" value="WD40_repeat_dom_sf"/>
</dbReference>
<dbReference type="KEGG" id="hvg:123411195"/>
<keyword evidence="3" id="KW-0677">Repeat</keyword>
<gene>
    <name evidence="8" type="primary">LOC123411195</name>
</gene>
<dbReference type="PROSITE" id="PS50082">
    <property type="entry name" value="WD_REPEATS_2"/>
    <property type="match status" value="1"/>
</dbReference>
<feature type="repeat" description="WD" evidence="6">
    <location>
        <begin position="261"/>
        <end position="303"/>
    </location>
</feature>
<dbReference type="GO" id="GO:2000001">
    <property type="term" value="P:regulation of DNA damage checkpoint"/>
    <property type="evidence" value="ECO:0000318"/>
    <property type="project" value="GO_Central"/>
</dbReference>